<feature type="compositionally biased region" description="Acidic residues" evidence="1">
    <location>
        <begin position="24"/>
        <end position="37"/>
    </location>
</feature>
<comment type="caution">
    <text evidence="2">The sequence shown here is derived from an EMBL/GenBank/DDBJ whole genome shotgun (WGS) entry which is preliminary data.</text>
</comment>
<evidence type="ECO:0000256" key="1">
    <source>
        <dbReference type="SAM" id="MobiDB-lite"/>
    </source>
</evidence>
<sequence length="243" mass="26720">MVDEAIETPAETPPSVEAGAESQETIEETPGAEETPEVQEPTIQEIVDAALEKQSQQIQSWVGRREQEQMERFTQMIADRVKPAEPTPDTSEEVYTDPTKWLDDQLNQRDSKASAHTQKVISSAAKMMDSDPLFSKTTPGGKEFGAAVVKQVAQMLPSIKSGMNVEQGADLLVNKAIAAVMRGKKKDNPLKDNKPATTPLGTVTQKEPPKKPEKTIELSAHMKKYQEARGLSDEHMQKLAAKI</sequence>
<evidence type="ECO:0000313" key="2">
    <source>
        <dbReference type="EMBL" id="KKL93569.1"/>
    </source>
</evidence>
<reference evidence="2" key="1">
    <citation type="journal article" date="2015" name="Nature">
        <title>Complex archaea that bridge the gap between prokaryotes and eukaryotes.</title>
        <authorList>
            <person name="Spang A."/>
            <person name="Saw J.H."/>
            <person name="Jorgensen S.L."/>
            <person name="Zaremba-Niedzwiedzka K."/>
            <person name="Martijn J."/>
            <person name="Lind A.E."/>
            <person name="van Eijk R."/>
            <person name="Schleper C."/>
            <person name="Guy L."/>
            <person name="Ettema T.J."/>
        </authorList>
    </citation>
    <scope>NUCLEOTIDE SEQUENCE</scope>
</reference>
<organism evidence="2">
    <name type="scientific">marine sediment metagenome</name>
    <dbReference type="NCBI Taxonomy" id="412755"/>
    <lineage>
        <taxon>unclassified sequences</taxon>
        <taxon>metagenomes</taxon>
        <taxon>ecological metagenomes</taxon>
    </lineage>
</organism>
<dbReference type="EMBL" id="LAZR01019150">
    <property type="protein sequence ID" value="KKL93569.1"/>
    <property type="molecule type" value="Genomic_DNA"/>
</dbReference>
<accession>A0A0F9G486</accession>
<name>A0A0F9G486_9ZZZZ</name>
<gene>
    <name evidence="2" type="ORF">LCGC14_1873370</name>
</gene>
<feature type="region of interest" description="Disordered" evidence="1">
    <location>
        <begin position="1"/>
        <end position="40"/>
    </location>
</feature>
<protein>
    <submittedName>
        <fullName evidence="2">Uncharacterized protein</fullName>
    </submittedName>
</protein>
<proteinExistence type="predicted"/>
<dbReference type="AlphaFoldDB" id="A0A0F9G486"/>
<feature type="region of interest" description="Disordered" evidence="1">
    <location>
        <begin position="184"/>
        <end position="214"/>
    </location>
</feature>